<evidence type="ECO:0000256" key="7">
    <source>
        <dbReference type="RuleBase" id="RU363032"/>
    </source>
</evidence>
<dbReference type="OrthoDB" id="3265694at2"/>
<feature type="domain" description="ABC transmembrane type-1" evidence="9">
    <location>
        <begin position="107"/>
        <end position="323"/>
    </location>
</feature>
<evidence type="ECO:0000259" key="9">
    <source>
        <dbReference type="PROSITE" id="PS50928"/>
    </source>
</evidence>
<keyword evidence="10" id="KW-0762">Sugar transport</keyword>
<feature type="region of interest" description="Disordered" evidence="8">
    <location>
        <begin position="1"/>
        <end position="41"/>
    </location>
</feature>
<keyword evidence="4 7" id="KW-0812">Transmembrane</keyword>
<dbReference type="PANTHER" id="PTHR30193:SF37">
    <property type="entry name" value="INNER MEMBRANE ABC TRANSPORTER PERMEASE PROTEIN YCJO"/>
    <property type="match status" value="1"/>
</dbReference>
<feature type="transmembrane region" description="Helical" evidence="7">
    <location>
        <begin position="112"/>
        <end position="133"/>
    </location>
</feature>
<keyword evidence="5 7" id="KW-1133">Transmembrane helix</keyword>
<organism evidence="10 11">
    <name type="scientific">Bowdeniella nasicola</name>
    <dbReference type="NCBI Taxonomy" id="208480"/>
    <lineage>
        <taxon>Bacteria</taxon>
        <taxon>Bacillati</taxon>
        <taxon>Actinomycetota</taxon>
        <taxon>Actinomycetes</taxon>
        <taxon>Actinomycetales</taxon>
        <taxon>Actinomycetaceae</taxon>
        <taxon>Bowdeniella</taxon>
    </lineage>
</organism>
<sequence length="334" mass="36621">MTSSPIETAAAAAELGGTPSDGPRGDHATRTGAAPQRKRRRSAHSDGAWPWLFVLPLLSGVLLFYLWPIAKNFMLSFEQVSPFGNRSEFVGLQNYQNLIQSGQLGGAFLNTMLYTGIVLLGIPIAVFLAALISRPGLKGANVYRTIYFMPYVAMPAAISIVWKMIYNGDFGVLNYILRSIGIDNPPYWLSTPGFALFAVAILGLWASIGFNMIILSAGLKSIPQELYEAASLDGAGHMRQFFSVTVPLLTPSIFFLTVMQAISGFQLFDTLFVLISPSSPAMPHTRSMVYLFYEQAFINNDKGYGAAIAVVILLLVAIVTAIQFRLQKRWVNYV</sequence>
<feature type="transmembrane region" description="Helical" evidence="7">
    <location>
        <begin position="194"/>
        <end position="219"/>
    </location>
</feature>
<dbReference type="PROSITE" id="PS50928">
    <property type="entry name" value="ABC_TM1"/>
    <property type="match status" value="1"/>
</dbReference>
<dbReference type="GO" id="GO:0055085">
    <property type="term" value="P:transmembrane transport"/>
    <property type="evidence" value="ECO:0007669"/>
    <property type="project" value="InterPro"/>
</dbReference>
<feature type="transmembrane region" description="Helical" evidence="7">
    <location>
        <begin position="145"/>
        <end position="165"/>
    </location>
</feature>
<keyword evidence="11" id="KW-1185">Reference proteome</keyword>
<evidence type="ECO:0000256" key="6">
    <source>
        <dbReference type="ARBA" id="ARBA00023136"/>
    </source>
</evidence>
<dbReference type="CDD" id="cd06261">
    <property type="entry name" value="TM_PBP2"/>
    <property type="match status" value="1"/>
</dbReference>
<keyword evidence="2 7" id="KW-0813">Transport</keyword>
<evidence type="ECO:0000256" key="4">
    <source>
        <dbReference type="ARBA" id="ARBA00022692"/>
    </source>
</evidence>
<feature type="transmembrane region" description="Helical" evidence="7">
    <location>
        <begin position="304"/>
        <end position="324"/>
    </location>
</feature>
<dbReference type="InterPro" id="IPR035906">
    <property type="entry name" value="MetI-like_sf"/>
</dbReference>
<dbReference type="PANTHER" id="PTHR30193">
    <property type="entry name" value="ABC TRANSPORTER PERMEASE PROTEIN"/>
    <property type="match status" value="1"/>
</dbReference>
<feature type="transmembrane region" description="Helical" evidence="7">
    <location>
        <begin position="240"/>
        <end position="262"/>
    </location>
</feature>
<dbReference type="GO" id="GO:0005886">
    <property type="term" value="C:plasma membrane"/>
    <property type="evidence" value="ECO:0007669"/>
    <property type="project" value="UniProtKB-SubCell"/>
</dbReference>
<name>A0A1H4D3Y5_9ACTO</name>
<evidence type="ECO:0000313" key="11">
    <source>
        <dbReference type="Proteomes" id="UP000199288"/>
    </source>
</evidence>
<accession>A0A1H4D3Y5</accession>
<keyword evidence="3" id="KW-1003">Cell membrane</keyword>
<dbReference type="Pfam" id="PF00528">
    <property type="entry name" value="BPD_transp_1"/>
    <property type="match status" value="1"/>
</dbReference>
<dbReference type="AlphaFoldDB" id="A0A1H4D3Y5"/>
<comment type="subcellular location">
    <subcellularLocation>
        <location evidence="1 7">Cell membrane</location>
        <topology evidence="1 7">Multi-pass membrane protein</topology>
    </subcellularLocation>
</comment>
<protein>
    <submittedName>
        <fullName evidence="10">Multiple sugar transport system permease protein</fullName>
    </submittedName>
</protein>
<keyword evidence="6 7" id="KW-0472">Membrane</keyword>
<proteinExistence type="inferred from homology"/>
<gene>
    <name evidence="10" type="ORF">SAMN02910418_02129</name>
</gene>
<feature type="transmembrane region" description="Helical" evidence="7">
    <location>
        <begin position="48"/>
        <end position="67"/>
    </location>
</feature>
<reference evidence="11" key="1">
    <citation type="submission" date="2016-10" db="EMBL/GenBank/DDBJ databases">
        <authorList>
            <person name="Varghese N."/>
            <person name="Submissions S."/>
        </authorList>
    </citation>
    <scope>NUCLEOTIDE SEQUENCE [LARGE SCALE GENOMIC DNA]</scope>
    <source>
        <strain evidence="11">KPR-1</strain>
    </source>
</reference>
<evidence type="ECO:0000256" key="2">
    <source>
        <dbReference type="ARBA" id="ARBA00022448"/>
    </source>
</evidence>
<evidence type="ECO:0000256" key="5">
    <source>
        <dbReference type="ARBA" id="ARBA00022989"/>
    </source>
</evidence>
<dbReference type="EMBL" id="FNQV01000015">
    <property type="protein sequence ID" value="SEA67301.1"/>
    <property type="molecule type" value="Genomic_DNA"/>
</dbReference>
<dbReference type="Gene3D" id="1.10.3720.10">
    <property type="entry name" value="MetI-like"/>
    <property type="match status" value="1"/>
</dbReference>
<evidence type="ECO:0000256" key="8">
    <source>
        <dbReference type="SAM" id="MobiDB-lite"/>
    </source>
</evidence>
<dbReference type="Proteomes" id="UP000199288">
    <property type="component" value="Unassembled WGS sequence"/>
</dbReference>
<evidence type="ECO:0000256" key="3">
    <source>
        <dbReference type="ARBA" id="ARBA00022475"/>
    </source>
</evidence>
<comment type="similarity">
    <text evidence="7">Belongs to the binding-protein-dependent transport system permease family.</text>
</comment>
<dbReference type="InterPro" id="IPR000515">
    <property type="entry name" value="MetI-like"/>
</dbReference>
<evidence type="ECO:0000313" key="10">
    <source>
        <dbReference type="EMBL" id="SEA67301.1"/>
    </source>
</evidence>
<evidence type="ECO:0000256" key="1">
    <source>
        <dbReference type="ARBA" id="ARBA00004651"/>
    </source>
</evidence>
<dbReference type="InterPro" id="IPR051393">
    <property type="entry name" value="ABC_transporter_permease"/>
</dbReference>
<dbReference type="RefSeq" id="WP_092565717.1">
    <property type="nucleotide sequence ID" value="NZ_FNQV01000015.1"/>
</dbReference>
<dbReference type="SUPFAM" id="SSF161098">
    <property type="entry name" value="MetI-like"/>
    <property type="match status" value="1"/>
</dbReference>